<proteinExistence type="predicted"/>
<dbReference type="Proteomes" id="UP000278983">
    <property type="component" value="Unassembled WGS sequence"/>
</dbReference>
<dbReference type="EMBL" id="RYYU01000001">
    <property type="protein sequence ID" value="RUL58716.1"/>
    <property type="molecule type" value="Genomic_DNA"/>
</dbReference>
<evidence type="ECO:0000313" key="1">
    <source>
        <dbReference type="EMBL" id="RUL58716.1"/>
    </source>
</evidence>
<keyword evidence="1" id="KW-0808">Transferase</keyword>
<dbReference type="OrthoDB" id="1143568at2"/>
<protein>
    <submittedName>
        <fullName evidence="1">Class I SAM-dependent methyltransferase</fullName>
    </submittedName>
</protein>
<dbReference type="Gene3D" id="3.40.50.150">
    <property type="entry name" value="Vaccinia Virus protein VP39"/>
    <property type="match status" value="1"/>
</dbReference>
<dbReference type="InterPro" id="IPR029063">
    <property type="entry name" value="SAM-dependent_MTases_sf"/>
</dbReference>
<dbReference type="GO" id="GO:0008168">
    <property type="term" value="F:methyltransferase activity"/>
    <property type="evidence" value="ECO:0007669"/>
    <property type="project" value="UniProtKB-KW"/>
</dbReference>
<gene>
    <name evidence="1" type="ORF">EHV08_02310</name>
</gene>
<name>A0A432LHQ3_9BACT</name>
<dbReference type="AlphaFoldDB" id="A0A432LHQ3"/>
<keyword evidence="2" id="KW-1185">Reference proteome</keyword>
<keyword evidence="1" id="KW-0489">Methyltransferase</keyword>
<dbReference type="CDD" id="cd02440">
    <property type="entry name" value="AdoMet_MTases"/>
    <property type="match status" value="1"/>
</dbReference>
<organism evidence="1 2">
    <name type="scientific">Prevotella koreensis</name>
    <dbReference type="NCBI Taxonomy" id="2490854"/>
    <lineage>
        <taxon>Bacteria</taxon>
        <taxon>Pseudomonadati</taxon>
        <taxon>Bacteroidota</taxon>
        <taxon>Bacteroidia</taxon>
        <taxon>Bacteroidales</taxon>
        <taxon>Prevotellaceae</taxon>
        <taxon>Prevotella</taxon>
    </lineage>
</organism>
<dbReference type="Pfam" id="PF13489">
    <property type="entry name" value="Methyltransf_23"/>
    <property type="match status" value="1"/>
</dbReference>
<accession>A0A432LHQ3</accession>
<comment type="caution">
    <text evidence="1">The sequence shown here is derived from an EMBL/GenBank/DDBJ whole genome shotgun (WGS) entry which is preliminary data.</text>
</comment>
<sequence>MGKNGIKGMDIKKDPMGMAITDYHKTGNADRLRVLSPMFEEDEIPLQTLFRKYEEMPIIERKALDLAKGKILDVGAGAGCHSLVLQERGIYVTAIDISPLSVETMKKRGVKKVSEQDFFTLDGRYDTILMLMNGIGIVGTLERLQEFFCHLDKILAPGGQVLCDSSDISYVFEDDNGMIDIPPEMEYYGEHSFRMKYKNVIGESFEWLYIDADTLKEKAANNGYAVEVVAEGEHYDYLARITKKLETK</sequence>
<evidence type="ECO:0000313" key="2">
    <source>
        <dbReference type="Proteomes" id="UP000278983"/>
    </source>
</evidence>
<dbReference type="SUPFAM" id="SSF53335">
    <property type="entry name" value="S-adenosyl-L-methionine-dependent methyltransferases"/>
    <property type="match status" value="1"/>
</dbReference>
<dbReference type="GO" id="GO:0032259">
    <property type="term" value="P:methylation"/>
    <property type="evidence" value="ECO:0007669"/>
    <property type="project" value="UniProtKB-KW"/>
</dbReference>
<reference evidence="1 2" key="1">
    <citation type="submission" date="2018-12" db="EMBL/GenBank/DDBJ databases">
        <title>Genome sequencing of Prevotella sp. KCOM 3155 (= JS262).</title>
        <authorList>
            <person name="Kook J.-K."/>
            <person name="Park S.-N."/>
            <person name="Lim Y.K."/>
        </authorList>
    </citation>
    <scope>NUCLEOTIDE SEQUENCE [LARGE SCALE GENOMIC DNA]</scope>
    <source>
        <strain evidence="1 2">KCOM 3155</strain>
    </source>
</reference>